<dbReference type="Pfam" id="PF00582">
    <property type="entry name" value="Usp"/>
    <property type="match status" value="1"/>
</dbReference>
<keyword evidence="4" id="KW-1185">Reference proteome</keyword>
<evidence type="ECO:0000259" key="2">
    <source>
        <dbReference type="Pfam" id="PF00582"/>
    </source>
</evidence>
<dbReference type="RefSeq" id="WP_098061483.1">
    <property type="nucleotide sequence ID" value="NZ_PDEP01000003.1"/>
</dbReference>
<dbReference type="EMBL" id="PDEP01000003">
    <property type="protein sequence ID" value="PEN08442.1"/>
    <property type="molecule type" value="Genomic_DNA"/>
</dbReference>
<name>A0A2H3P2Q2_9BACT</name>
<dbReference type="Gene3D" id="3.40.50.12370">
    <property type="match status" value="1"/>
</dbReference>
<dbReference type="PANTHER" id="PTHR46268:SF23">
    <property type="entry name" value="UNIVERSAL STRESS PROTEIN A-RELATED"/>
    <property type="match status" value="1"/>
</dbReference>
<comment type="caution">
    <text evidence="3">The sequence shown here is derived from an EMBL/GenBank/DDBJ whole genome shotgun (WGS) entry which is preliminary data.</text>
</comment>
<evidence type="ECO:0000313" key="3">
    <source>
        <dbReference type="EMBL" id="PEN08442.1"/>
    </source>
</evidence>
<dbReference type="SUPFAM" id="SSF52402">
    <property type="entry name" value="Adenine nucleotide alpha hydrolases-like"/>
    <property type="match status" value="1"/>
</dbReference>
<protein>
    <recommendedName>
        <fullName evidence="2">UspA domain-containing protein</fullName>
    </recommendedName>
</protein>
<comment type="similarity">
    <text evidence="1">Belongs to the universal stress protein A family.</text>
</comment>
<dbReference type="Proteomes" id="UP000221024">
    <property type="component" value="Unassembled WGS sequence"/>
</dbReference>
<gene>
    <name evidence="3" type="ORF">CRI93_04835</name>
</gene>
<dbReference type="InterPro" id="IPR006016">
    <property type="entry name" value="UspA"/>
</dbReference>
<sequence length="308" mass="33757">MWSPRSILCPLPSVQAVPAALHPIVRWAQRLDIPLHVTPWPQAEPADRLIPNEAAPEALLQEQVQAVLPEAALDLRTQAWSQSRLTIAEWQAYVAHHDIDLVVLTPPTGGAPSPLLSVPGAESMIAGVASAVLTLPRRTASESFTHVLAPTDLSEEAVPTLHHAEAMACFTKARLDVLHVLTRRQYVALTPADMLALDDAAATPRVAARRLRTWYHRYTHPMYNAEEATELHVKQGDPVGTITRVARSYPVPLIVLAATHHPTRSNTLSTLTENVLRRTTCAMLLTRPRDHSLVETVPHEAAAQNIPS</sequence>
<dbReference type="PANTHER" id="PTHR46268">
    <property type="entry name" value="STRESS RESPONSE PROTEIN NHAX"/>
    <property type="match status" value="1"/>
</dbReference>
<accession>A0A2H3P2Q2</accession>
<reference evidence="3 4" key="1">
    <citation type="submission" date="2017-10" db="EMBL/GenBank/DDBJ databases">
        <title>Draft genome of Longimonas halophila.</title>
        <authorList>
            <person name="Goh K.M."/>
            <person name="Shamsir M.S."/>
            <person name="Lim S.W."/>
        </authorList>
    </citation>
    <scope>NUCLEOTIDE SEQUENCE [LARGE SCALE GENOMIC DNA]</scope>
    <source>
        <strain evidence="3 4">KCTC 42399</strain>
    </source>
</reference>
<evidence type="ECO:0000313" key="4">
    <source>
        <dbReference type="Proteomes" id="UP000221024"/>
    </source>
</evidence>
<evidence type="ECO:0000256" key="1">
    <source>
        <dbReference type="ARBA" id="ARBA00008791"/>
    </source>
</evidence>
<organism evidence="3 4">
    <name type="scientific">Longimonas halophila</name>
    <dbReference type="NCBI Taxonomy" id="1469170"/>
    <lineage>
        <taxon>Bacteria</taxon>
        <taxon>Pseudomonadati</taxon>
        <taxon>Rhodothermota</taxon>
        <taxon>Rhodothermia</taxon>
        <taxon>Rhodothermales</taxon>
        <taxon>Salisaetaceae</taxon>
        <taxon>Longimonas</taxon>
    </lineage>
</organism>
<feature type="domain" description="UspA" evidence="2">
    <location>
        <begin position="144"/>
        <end position="287"/>
    </location>
</feature>
<dbReference type="CDD" id="cd00293">
    <property type="entry name" value="USP-like"/>
    <property type="match status" value="1"/>
</dbReference>
<dbReference type="AlphaFoldDB" id="A0A2H3P2Q2"/>
<proteinExistence type="inferred from homology"/>